<evidence type="ECO:0000313" key="6">
    <source>
        <dbReference type="Proteomes" id="UP000630718"/>
    </source>
</evidence>
<evidence type="ECO:0000256" key="3">
    <source>
        <dbReference type="ARBA" id="ARBA00023163"/>
    </source>
</evidence>
<evidence type="ECO:0000313" key="5">
    <source>
        <dbReference type="EMBL" id="GHE93583.1"/>
    </source>
</evidence>
<keyword evidence="1" id="KW-0805">Transcription regulation</keyword>
<dbReference type="Proteomes" id="UP000630718">
    <property type="component" value="Unassembled WGS sequence"/>
</dbReference>
<keyword evidence="6" id="KW-1185">Reference proteome</keyword>
<dbReference type="GO" id="GO:0043565">
    <property type="term" value="F:sequence-specific DNA binding"/>
    <property type="evidence" value="ECO:0007669"/>
    <property type="project" value="InterPro"/>
</dbReference>
<dbReference type="PROSITE" id="PS01124">
    <property type="entry name" value="HTH_ARAC_FAMILY_2"/>
    <property type="match status" value="1"/>
</dbReference>
<evidence type="ECO:0000259" key="4">
    <source>
        <dbReference type="PROSITE" id="PS01124"/>
    </source>
</evidence>
<dbReference type="InterPro" id="IPR050204">
    <property type="entry name" value="AraC_XylS_family_regulators"/>
</dbReference>
<keyword evidence="2" id="KW-0238">DNA-binding</keyword>
<reference evidence="5" key="1">
    <citation type="journal article" date="2014" name="Int. J. Syst. Evol. Microbiol.">
        <title>Complete genome sequence of Corynebacterium casei LMG S-19264T (=DSM 44701T), isolated from a smear-ripened cheese.</title>
        <authorList>
            <consortium name="US DOE Joint Genome Institute (JGI-PGF)"/>
            <person name="Walter F."/>
            <person name="Albersmeier A."/>
            <person name="Kalinowski J."/>
            <person name="Ruckert C."/>
        </authorList>
    </citation>
    <scope>NUCLEOTIDE SEQUENCE</scope>
    <source>
        <strain evidence="5">JCM 4477</strain>
    </source>
</reference>
<organism evidence="5 6">
    <name type="scientific">Streptomyces fumanus</name>
    <dbReference type="NCBI Taxonomy" id="67302"/>
    <lineage>
        <taxon>Bacteria</taxon>
        <taxon>Bacillati</taxon>
        <taxon>Actinomycetota</taxon>
        <taxon>Actinomycetes</taxon>
        <taxon>Kitasatosporales</taxon>
        <taxon>Streptomycetaceae</taxon>
        <taxon>Streptomyces</taxon>
    </lineage>
</organism>
<evidence type="ECO:0000256" key="2">
    <source>
        <dbReference type="ARBA" id="ARBA00023125"/>
    </source>
</evidence>
<dbReference type="RefSeq" id="WP_268257633.1">
    <property type="nucleotide sequence ID" value="NZ_BNBI01000003.1"/>
</dbReference>
<dbReference type="InterPro" id="IPR018060">
    <property type="entry name" value="HTH_AraC"/>
</dbReference>
<dbReference type="SMART" id="SM00342">
    <property type="entry name" value="HTH_ARAC"/>
    <property type="match status" value="1"/>
</dbReference>
<protein>
    <submittedName>
        <fullName evidence="5">AraC family transcriptional regulator</fullName>
    </submittedName>
</protein>
<comment type="caution">
    <text evidence="5">The sequence shown here is derived from an EMBL/GenBank/DDBJ whole genome shotgun (WGS) entry which is preliminary data.</text>
</comment>
<accession>A0A919DX19</accession>
<proteinExistence type="predicted"/>
<dbReference type="PANTHER" id="PTHR46796">
    <property type="entry name" value="HTH-TYPE TRANSCRIPTIONAL ACTIVATOR RHAS-RELATED"/>
    <property type="match status" value="1"/>
</dbReference>
<sequence>MRAPGTDRDAAAVWEITIPSRPGRLPGVSMAGFRARTPDPVDLGVVPYPAVTVALDLGDGLLVADEANGRQESGSSVVGLAPGGVRGRGRGIECLQIRLSPVVAHAVLGTSAGWGGSVVSLDDLWGRDAARVRERLRAARSWDERFALAEAELGRRCEAGRAVDAEVAYVWGRTVAARGAVRVEELADEAGWSRKRLWSRFRTQIGLGPKRAARLVRFDHAVHRLAAGHGAARVAAETGYADQSHLHREVTAFAEATPTAVAEAPWLAVDDLAWASPAYLTAARPISPGGRPRRR</sequence>
<dbReference type="EMBL" id="BNBI01000003">
    <property type="protein sequence ID" value="GHE93583.1"/>
    <property type="molecule type" value="Genomic_DNA"/>
</dbReference>
<dbReference type="Pfam" id="PF12833">
    <property type="entry name" value="HTH_18"/>
    <property type="match status" value="1"/>
</dbReference>
<name>A0A919DX19_9ACTN</name>
<evidence type="ECO:0000256" key="1">
    <source>
        <dbReference type="ARBA" id="ARBA00023015"/>
    </source>
</evidence>
<gene>
    <name evidence="5" type="ORF">GCM10018772_16710</name>
</gene>
<reference evidence="5" key="2">
    <citation type="submission" date="2020-09" db="EMBL/GenBank/DDBJ databases">
        <authorList>
            <person name="Sun Q."/>
            <person name="Ohkuma M."/>
        </authorList>
    </citation>
    <scope>NUCLEOTIDE SEQUENCE</scope>
    <source>
        <strain evidence="5">JCM 4477</strain>
    </source>
</reference>
<dbReference type="PANTHER" id="PTHR46796:SF15">
    <property type="entry name" value="BLL1074 PROTEIN"/>
    <property type="match status" value="1"/>
</dbReference>
<dbReference type="Gene3D" id="1.10.10.60">
    <property type="entry name" value="Homeodomain-like"/>
    <property type="match status" value="1"/>
</dbReference>
<dbReference type="GO" id="GO:0003700">
    <property type="term" value="F:DNA-binding transcription factor activity"/>
    <property type="evidence" value="ECO:0007669"/>
    <property type="project" value="InterPro"/>
</dbReference>
<feature type="domain" description="HTH araC/xylS-type" evidence="4">
    <location>
        <begin position="164"/>
        <end position="264"/>
    </location>
</feature>
<keyword evidence="3" id="KW-0804">Transcription</keyword>
<dbReference type="AlphaFoldDB" id="A0A919DX19"/>